<gene>
    <name evidence="3" type="ORF">OFUS_LOCUS1638</name>
</gene>
<accession>A0A8S4N0W7</accession>
<dbReference type="OrthoDB" id="6054650at2759"/>
<evidence type="ECO:0000313" key="4">
    <source>
        <dbReference type="Proteomes" id="UP000749559"/>
    </source>
</evidence>
<evidence type="ECO:0000313" key="3">
    <source>
        <dbReference type="EMBL" id="CAH1774118.1"/>
    </source>
</evidence>
<dbReference type="PANTHER" id="PTHR10656">
    <property type="entry name" value="CELL FATE DETERMINING PROTEIN MAB21-RELATED"/>
    <property type="match status" value="1"/>
</dbReference>
<name>A0A8S4N0W7_OWEFU</name>
<evidence type="ECO:0000259" key="2">
    <source>
        <dbReference type="Pfam" id="PF03281"/>
    </source>
</evidence>
<dbReference type="Pfam" id="PF03281">
    <property type="entry name" value="Mab-21"/>
    <property type="match status" value="1"/>
</dbReference>
<dbReference type="EMBL" id="CAIIXF020000001">
    <property type="protein sequence ID" value="CAH1774118.1"/>
    <property type="molecule type" value="Genomic_DNA"/>
</dbReference>
<sequence>MSLATFVDFVAKKARVNYSDANVERQKEYVEAFVHDVIKTLHELYPGVFDVQMVKSGSFYKGLKIMNPDEFDFLLLWTLSVDTLKKIGTKDTRDIHGTKSGQVTLKTDALIAIFQELHTELGDELSQELPVIDPVTGSISIYVYVVFQKAVMRCLEYMNGKDDYEKFSVDTTGPSVTVTLLKAPVCPTEVDLCLCVHHKHTENGRLILVPVDPIRKDHCSNCDFSDSAFHWTVSICEKPANKQGLDDAHRQIVFVLKYLMTEVFSPRSDTYMLTTAVKRHYEKCLNEQSYEPSKIGKCFREIVANLHRIYDTKYAWDNADSVKDDRGTKLPDVDFPMVDTAGRIDMAGCRNMLRLRLLSDSVASHPQWRQEWIPWIKDIREQFKSH</sequence>
<comment type="similarity">
    <text evidence="1">Belongs to the mab-21 family.</text>
</comment>
<protein>
    <recommendedName>
        <fullName evidence="2">Mab-21-like nucleotidyltransferase domain-containing protein</fullName>
    </recommendedName>
</protein>
<proteinExistence type="inferred from homology"/>
<feature type="non-terminal residue" evidence="3">
    <location>
        <position position="386"/>
    </location>
</feature>
<dbReference type="Gene3D" id="3.30.460.90">
    <property type="match status" value="1"/>
</dbReference>
<dbReference type="Proteomes" id="UP000749559">
    <property type="component" value="Unassembled WGS sequence"/>
</dbReference>
<reference evidence="3" key="1">
    <citation type="submission" date="2022-03" db="EMBL/GenBank/DDBJ databases">
        <authorList>
            <person name="Martin C."/>
        </authorList>
    </citation>
    <scope>NUCLEOTIDE SEQUENCE</scope>
</reference>
<dbReference type="InterPro" id="IPR046903">
    <property type="entry name" value="Mab-21-like_nuc_Trfase"/>
</dbReference>
<organism evidence="3 4">
    <name type="scientific">Owenia fusiformis</name>
    <name type="common">Polychaete worm</name>
    <dbReference type="NCBI Taxonomy" id="6347"/>
    <lineage>
        <taxon>Eukaryota</taxon>
        <taxon>Metazoa</taxon>
        <taxon>Spiralia</taxon>
        <taxon>Lophotrochozoa</taxon>
        <taxon>Annelida</taxon>
        <taxon>Polychaeta</taxon>
        <taxon>Sedentaria</taxon>
        <taxon>Canalipalpata</taxon>
        <taxon>Sabellida</taxon>
        <taxon>Oweniida</taxon>
        <taxon>Oweniidae</taxon>
        <taxon>Owenia</taxon>
    </lineage>
</organism>
<dbReference type="AlphaFoldDB" id="A0A8S4N0W7"/>
<evidence type="ECO:0000256" key="1">
    <source>
        <dbReference type="ARBA" id="ARBA00008307"/>
    </source>
</evidence>
<dbReference type="PANTHER" id="PTHR10656:SF42">
    <property type="entry name" value="CYCLIC GMP-AMP SYNTHASE-LIKE PROTEIN-RELATED"/>
    <property type="match status" value="1"/>
</dbReference>
<feature type="domain" description="Mab-21-like nucleotidyltransferase" evidence="2">
    <location>
        <begin position="59"/>
        <end position="200"/>
    </location>
</feature>
<comment type="caution">
    <text evidence="3">The sequence shown here is derived from an EMBL/GenBank/DDBJ whole genome shotgun (WGS) entry which is preliminary data.</text>
</comment>
<keyword evidence="4" id="KW-1185">Reference proteome</keyword>